<evidence type="ECO:0000313" key="1">
    <source>
        <dbReference type="EMBL" id="DAD81016.1"/>
    </source>
</evidence>
<dbReference type="EMBL" id="BK014893">
    <property type="protein sequence ID" value="DAD81016.1"/>
    <property type="molecule type" value="Genomic_DNA"/>
</dbReference>
<reference evidence="1" key="1">
    <citation type="journal article" date="2021" name="Proc. Natl. Acad. Sci. U.S.A.">
        <title>A Catalog of Tens of Thousands of Viruses from Human Metagenomes Reveals Hidden Associations with Chronic Diseases.</title>
        <authorList>
            <person name="Tisza M.J."/>
            <person name="Buck C.B."/>
        </authorList>
    </citation>
    <scope>NUCLEOTIDE SEQUENCE</scope>
    <source>
        <strain evidence="1">CtGFb30</strain>
    </source>
</reference>
<proteinExistence type="predicted"/>
<protein>
    <submittedName>
        <fullName evidence="1">Uncharacterized protein</fullName>
    </submittedName>
</protein>
<accession>A0A8S5MFP8</accession>
<sequence length="148" mass="16137">MGLRPRQTTRVFSIRPRSRSRRCIPSGAHTLRTVALWPGSSSLSVWICVMVASPSSGGGCLPYPWYSAGCARVRAVAFLCPAWYYQEKRGKERHHGSISDTAHTAHDHRGQGLHVFRVRDRGGAQRARAAGRIAGSMNAPCARALGVV</sequence>
<name>A0A8S5MFP8_9CAUD</name>
<organism evidence="1">
    <name type="scientific">Siphoviridae sp. ctGFb30</name>
    <dbReference type="NCBI Taxonomy" id="2826219"/>
    <lineage>
        <taxon>Viruses</taxon>
        <taxon>Duplodnaviria</taxon>
        <taxon>Heunggongvirae</taxon>
        <taxon>Uroviricota</taxon>
        <taxon>Caudoviricetes</taxon>
    </lineage>
</organism>